<evidence type="ECO:0000313" key="24">
    <source>
        <dbReference type="EMBL" id="CAI8057830.1"/>
    </source>
</evidence>
<keyword evidence="9" id="KW-0540">Nuclease</keyword>
<dbReference type="Pfam" id="PF01612">
    <property type="entry name" value="DNA_pol_A_exo1"/>
    <property type="match status" value="1"/>
</dbReference>
<comment type="similarity">
    <text evidence="19">Belongs to the exosome component 10/RRP6 family.</text>
</comment>
<dbReference type="PANTHER" id="PTHR12124">
    <property type="entry name" value="POLYMYOSITIS/SCLERODERMA AUTOANTIGEN-RELATED"/>
    <property type="match status" value="1"/>
</dbReference>
<keyword evidence="8" id="KW-0597">Phosphoprotein</keyword>
<dbReference type="GO" id="GO:0046872">
    <property type="term" value="F:metal ion binding"/>
    <property type="evidence" value="ECO:0007669"/>
    <property type="project" value="UniProtKB-KW"/>
</dbReference>
<dbReference type="GO" id="GO:0000467">
    <property type="term" value="P:exonucleolytic trimming to generate mature 3'-end of 5.8S rRNA from tricistronic rRNA transcript (SSU-rRNA, 5.8S rRNA, LSU-rRNA)"/>
    <property type="evidence" value="ECO:0007669"/>
    <property type="project" value="InterPro"/>
</dbReference>
<dbReference type="GO" id="GO:0003727">
    <property type="term" value="F:single-stranded RNA binding"/>
    <property type="evidence" value="ECO:0007669"/>
    <property type="project" value="TreeGrafter"/>
</dbReference>
<dbReference type="GO" id="GO:0006281">
    <property type="term" value="P:DNA repair"/>
    <property type="evidence" value="ECO:0007669"/>
    <property type="project" value="UniProtKB-KW"/>
</dbReference>
<evidence type="ECO:0000256" key="12">
    <source>
        <dbReference type="ARBA" id="ARBA00022801"/>
    </source>
</evidence>
<dbReference type="GO" id="GO:0000175">
    <property type="term" value="F:3'-5'-RNA exonuclease activity"/>
    <property type="evidence" value="ECO:0007669"/>
    <property type="project" value="InterPro"/>
</dbReference>
<evidence type="ECO:0000256" key="3">
    <source>
        <dbReference type="ARBA" id="ARBA00004604"/>
    </source>
</evidence>
<dbReference type="SUPFAM" id="SSF47819">
    <property type="entry name" value="HRDC-like"/>
    <property type="match status" value="1"/>
</dbReference>
<dbReference type="GO" id="GO:0005730">
    <property type="term" value="C:nucleolus"/>
    <property type="evidence" value="ECO:0007669"/>
    <property type="project" value="UniProtKB-SubCell"/>
</dbReference>
<proteinExistence type="inferred from homology"/>
<dbReference type="InterPro" id="IPR002562">
    <property type="entry name" value="3'-5'_exonuclease_dom"/>
</dbReference>
<comment type="caution">
    <text evidence="24">The sequence shown here is derived from an EMBL/GenBank/DDBJ whole genome shotgun (WGS) entry which is preliminary data.</text>
</comment>
<evidence type="ECO:0000256" key="17">
    <source>
        <dbReference type="ARBA" id="ARBA00023204"/>
    </source>
</evidence>
<keyword evidence="10" id="KW-0479">Metal-binding</keyword>
<dbReference type="Proteomes" id="UP001174909">
    <property type="component" value="Unassembled WGS sequence"/>
</dbReference>
<feature type="compositionally biased region" description="Polar residues" evidence="22">
    <location>
        <begin position="547"/>
        <end position="557"/>
    </location>
</feature>
<gene>
    <name evidence="24" type="ORF">GBAR_LOCUS31488</name>
</gene>
<accession>A0AA35U0E2</accession>
<dbReference type="Pfam" id="PF00570">
    <property type="entry name" value="HRDC"/>
    <property type="match status" value="1"/>
</dbReference>
<dbReference type="GO" id="GO:0071039">
    <property type="term" value="P:nuclear polyadenylation-dependent CUT catabolic process"/>
    <property type="evidence" value="ECO:0007669"/>
    <property type="project" value="TreeGrafter"/>
</dbReference>
<dbReference type="GO" id="GO:0071040">
    <property type="term" value="P:nuclear polyadenylation-dependent antisense transcript catabolic process"/>
    <property type="evidence" value="ECO:0007669"/>
    <property type="project" value="TreeGrafter"/>
</dbReference>
<reference evidence="24" key="1">
    <citation type="submission" date="2023-03" db="EMBL/GenBank/DDBJ databases">
        <authorList>
            <person name="Steffen K."/>
            <person name="Cardenas P."/>
        </authorList>
    </citation>
    <scope>NUCLEOTIDE SEQUENCE</scope>
</reference>
<evidence type="ECO:0000256" key="8">
    <source>
        <dbReference type="ARBA" id="ARBA00022553"/>
    </source>
</evidence>
<dbReference type="GO" id="GO:0000176">
    <property type="term" value="C:nuclear exosome (RNase complex)"/>
    <property type="evidence" value="ECO:0007669"/>
    <property type="project" value="TreeGrafter"/>
</dbReference>
<evidence type="ECO:0000313" key="25">
    <source>
        <dbReference type="Proteomes" id="UP001174909"/>
    </source>
</evidence>
<keyword evidence="17" id="KW-0234">DNA repair</keyword>
<dbReference type="GO" id="GO:0005654">
    <property type="term" value="C:nucleoplasm"/>
    <property type="evidence" value="ECO:0007669"/>
    <property type="project" value="UniProtKB-SubCell"/>
</dbReference>
<dbReference type="GO" id="GO:0019219">
    <property type="term" value="P:regulation of nucleobase-containing compound metabolic process"/>
    <property type="evidence" value="ECO:0007669"/>
    <property type="project" value="UniProtKB-ARBA"/>
</dbReference>
<dbReference type="InterPro" id="IPR002121">
    <property type="entry name" value="HRDC_dom"/>
</dbReference>
<evidence type="ECO:0000256" key="9">
    <source>
        <dbReference type="ARBA" id="ARBA00022722"/>
    </source>
</evidence>
<evidence type="ECO:0000256" key="18">
    <source>
        <dbReference type="ARBA" id="ARBA00023242"/>
    </source>
</evidence>
<feature type="region of interest" description="Disordered" evidence="22">
    <location>
        <begin position="514"/>
        <end position="622"/>
    </location>
</feature>
<evidence type="ECO:0000256" key="15">
    <source>
        <dbReference type="ARBA" id="ARBA00022843"/>
    </source>
</evidence>
<dbReference type="InterPro" id="IPR049559">
    <property type="entry name" value="Rrp6p-like_exo"/>
</dbReference>
<evidence type="ECO:0000256" key="22">
    <source>
        <dbReference type="SAM" id="MobiDB-lite"/>
    </source>
</evidence>
<dbReference type="GO" id="GO:0005737">
    <property type="term" value="C:cytoplasm"/>
    <property type="evidence" value="ECO:0007669"/>
    <property type="project" value="UniProtKB-SubCell"/>
</dbReference>
<evidence type="ECO:0000256" key="7">
    <source>
        <dbReference type="ARBA" id="ARBA00022552"/>
    </source>
</evidence>
<dbReference type="PANTHER" id="PTHR12124:SF47">
    <property type="entry name" value="EXOSOME COMPONENT 10"/>
    <property type="match status" value="1"/>
</dbReference>
<dbReference type="AlphaFoldDB" id="A0AA35U0E2"/>
<dbReference type="InterPro" id="IPR036397">
    <property type="entry name" value="RNaseH_sf"/>
</dbReference>
<dbReference type="GO" id="GO:0071035">
    <property type="term" value="P:nuclear polyadenylation-dependent rRNA catabolic process"/>
    <property type="evidence" value="ECO:0007669"/>
    <property type="project" value="TreeGrafter"/>
</dbReference>
<dbReference type="InterPro" id="IPR044876">
    <property type="entry name" value="HRDC_dom_sf"/>
</dbReference>
<keyword evidence="25" id="KW-1185">Reference proteome</keyword>
<evidence type="ECO:0000256" key="6">
    <source>
        <dbReference type="ARBA" id="ARBA00022499"/>
    </source>
</evidence>
<keyword evidence="12" id="KW-0378">Hydrolase</keyword>
<keyword evidence="6" id="KW-1017">Isopeptide bond</keyword>
<dbReference type="GO" id="GO:0071036">
    <property type="term" value="P:nuclear polyadenylation-dependent snoRNA catabolic process"/>
    <property type="evidence" value="ECO:0007669"/>
    <property type="project" value="TreeGrafter"/>
</dbReference>
<evidence type="ECO:0000256" key="2">
    <source>
        <dbReference type="ARBA" id="ARBA00004496"/>
    </source>
</evidence>
<keyword evidence="7" id="KW-0698">rRNA processing</keyword>
<name>A0AA35U0E2_GEOBA</name>
<evidence type="ECO:0000256" key="19">
    <source>
        <dbReference type="ARBA" id="ARBA00043957"/>
    </source>
</evidence>
<dbReference type="InterPro" id="IPR045092">
    <property type="entry name" value="Rrp6-like"/>
</dbReference>
<comment type="cofactor">
    <cofactor evidence="1">
        <name>Mg(2+)</name>
        <dbReference type="ChEBI" id="CHEBI:18420"/>
    </cofactor>
</comment>
<dbReference type="FunFam" id="1.10.150.80:FF:000001">
    <property type="entry name" value="Putative exosome component 10"/>
    <property type="match status" value="1"/>
</dbReference>
<evidence type="ECO:0000256" key="16">
    <source>
        <dbReference type="ARBA" id="ARBA00022884"/>
    </source>
</evidence>
<evidence type="ECO:0000256" key="4">
    <source>
        <dbReference type="ARBA" id="ARBA00004642"/>
    </source>
</evidence>
<keyword evidence="18" id="KW-0539">Nucleus</keyword>
<feature type="compositionally biased region" description="Basic and acidic residues" evidence="22">
    <location>
        <begin position="683"/>
        <end position="695"/>
    </location>
</feature>
<dbReference type="GO" id="GO:0071038">
    <property type="term" value="P:TRAMP-dependent tRNA surveillance pathway"/>
    <property type="evidence" value="ECO:0007669"/>
    <property type="project" value="TreeGrafter"/>
</dbReference>
<protein>
    <recommendedName>
        <fullName evidence="21">Exosome complex component 10</fullName>
    </recommendedName>
</protein>
<evidence type="ECO:0000259" key="23">
    <source>
        <dbReference type="PROSITE" id="PS50967"/>
    </source>
</evidence>
<dbReference type="GO" id="GO:0071051">
    <property type="term" value="P:poly(A)-dependent snoRNA 3'-end processing"/>
    <property type="evidence" value="ECO:0007669"/>
    <property type="project" value="TreeGrafter"/>
</dbReference>
<dbReference type="SMART" id="SM00474">
    <property type="entry name" value="35EXOc"/>
    <property type="match status" value="1"/>
</dbReference>
<evidence type="ECO:0000256" key="1">
    <source>
        <dbReference type="ARBA" id="ARBA00001946"/>
    </source>
</evidence>
<comment type="subunit">
    <text evidence="20">Component of the RNA exosome complex. The catalytically inactive RNA exosome core complex (Exo-9) associates with the catalytic subunit EXOSC10/RRP6 (via its N-terminus). Exo-9 may associate with DIS3 to form the nucleolar exosome complex, or DIS3L to form the cytoplasmic exosome complex. The RNA exosome complex interacts with cofactors C1D/RRP47, MPHOSPH6/MPP6 and MTREX/MTR4. Interacts with MTREX; the interaction with MTREX mediates the association of MTREX with nuclear RNA exosomes. Part of the small subunit (SSU) processome, composed of more than 70 proteins and the RNA chaperone small nucleolar RNA (snoRNA) U3. Interacts with ALYREF/THOC4. Interacts with DHX36; this interaction occurs in a RNase-insensitive manner. Interacts with NRDE2. Interacts (via C-terminus) with USP36 (via C-terminus); the interaction is facilitated by the association with RNA and promotes sumoylation of EXOSC10.</text>
</comment>
<dbReference type="GO" id="GO:0071037">
    <property type="term" value="P:nuclear polyadenylation-dependent snRNA catabolic process"/>
    <property type="evidence" value="ECO:0007669"/>
    <property type="project" value="TreeGrafter"/>
</dbReference>
<sequence length="708" mass="80105">MASRNVPRPQVRFRDQVDNGNSVFVPLLRSKPNARQPLPSVYQRLQNPQSLNALIANTKEWALVKEKYTHPYRFELENFVPTEAQLQLHESQAPGSLDEVPYQFISGEEELECLVTELSQCSEFAIDLENHSYRSFQGFVCLMQISTRNHDYIIDTLELRHLMYRLLDPFTDPRIVKVMHGADWDIPWLQRDFGLYVVNLFDTGVASHVLQLPKHSLAFLLQYCCGVEADKQYQLADWRIRPLPAEMEKYAREDTHYLLYIYDRMRNELIRRKRENQDPLRTTLSRSKDVCLKTYQKPTFREDSYLRLYYKHKRHFNSQQLHCLKLLYKWRDRVARDEDENTGYVLPNHMLFQIAEQLPREAQGVLACCTPVPPLLRQQLQEVFILVQEARETPPTQKLPKLRVPVETTPPTTPISTAIDAPQTQNTPHSEPVVTVVNPKPHLVQLTGPPVASAPTSMSAIERAVPEVSELVRQQLRKIQSSFPDILSQFMEPSSTSAPPLAVPPPMVTTAPVITPAKGQERGSAGCSGVEERETATPTDSCAPVSNIGTPNTTVPRHTTEGGGGAKTTANGGKTKKKRKVSARELGRGGKRRKVSPPEEGELRDEEEEEEGRGAGKKIIKLTEKDFKEDEFTPFSYGGVDFADYTKATPDPAHPPLVVFRPQSASGGKKGRGGARSKVIMRSGDKSLTHSDTTRHQTHSQRLWPKGN</sequence>
<evidence type="ECO:0000256" key="11">
    <source>
        <dbReference type="ARBA" id="ARBA00022763"/>
    </source>
</evidence>
<keyword evidence="16" id="KW-0694">RNA-binding</keyword>
<evidence type="ECO:0000256" key="10">
    <source>
        <dbReference type="ARBA" id="ARBA00022723"/>
    </source>
</evidence>
<dbReference type="SMART" id="SM00341">
    <property type="entry name" value="HRDC"/>
    <property type="match status" value="1"/>
</dbReference>
<evidence type="ECO:0000256" key="5">
    <source>
        <dbReference type="ARBA" id="ARBA00022490"/>
    </source>
</evidence>
<evidence type="ECO:0000256" key="21">
    <source>
        <dbReference type="ARBA" id="ARBA00070703"/>
    </source>
</evidence>
<dbReference type="Gene3D" id="1.10.150.80">
    <property type="entry name" value="HRDC domain"/>
    <property type="match status" value="1"/>
</dbReference>
<dbReference type="CDD" id="cd06147">
    <property type="entry name" value="Rrp6p_like_exo"/>
    <property type="match status" value="1"/>
</dbReference>
<dbReference type="PROSITE" id="PS50967">
    <property type="entry name" value="HRDC"/>
    <property type="match status" value="1"/>
</dbReference>
<dbReference type="Gene3D" id="3.30.420.10">
    <property type="entry name" value="Ribonuclease H-like superfamily/Ribonuclease H"/>
    <property type="match status" value="1"/>
</dbReference>
<comment type="subcellular location">
    <subcellularLocation>
        <location evidence="2">Cytoplasm</location>
    </subcellularLocation>
    <subcellularLocation>
        <location evidence="3">Nucleus</location>
        <location evidence="3">Nucleolus</location>
    </subcellularLocation>
    <subcellularLocation>
        <location evidence="4">Nucleus</location>
        <location evidence="4">Nucleoplasm</location>
    </subcellularLocation>
</comment>
<feature type="domain" description="HRDC" evidence="23">
    <location>
        <begin position="317"/>
        <end position="397"/>
    </location>
</feature>
<dbReference type="InterPro" id="IPR012337">
    <property type="entry name" value="RNaseH-like_sf"/>
</dbReference>
<dbReference type="GO" id="GO:0071044">
    <property type="term" value="P:histone mRNA catabolic process"/>
    <property type="evidence" value="ECO:0007669"/>
    <property type="project" value="TreeGrafter"/>
</dbReference>
<evidence type="ECO:0000256" key="20">
    <source>
        <dbReference type="ARBA" id="ARBA00065628"/>
    </source>
</evidence>
<dbReference type="GO" id="GO:0000166">
    <property type="term" value="F:nucleotide binding"/>
    <property type="evidence" value="ECO:0007669"/>
    <property type="project" value="InterPro"/>
</dbReference>
<dbReference type="EMBL" id="CASHTH010004479">
    <property type="protein sequence ID" value="CAI8057830.1"/>
    <property type="molecule type" value="Genomic_DNA"/>
</dbReference>
<dbReference type="InterPro" id="IPR010997">
    <property type="entry name" value="HRDC-like_sf"/>
</dbReference>
<keyword evidence="15" id="KW-0832">Ubl conjugation</keyword>
<evidence type="ECO:0000256" key="13">
    <source>
        <dbReference type="ARBA" id="ARBA00022839"/>
    </source>
</evidence>
<keyword evidence="14" id="KW-0460">Magnesium</keyword>
<evidence type="ECO:0000256" key="14">
    <source>
        <dbReference type="ARBA" id="ARBA00022842"/>
    </source>
</evidence>
<keyword evidence="5" id="KW-0963">Cytoplasm</keyword>
<feature type="region of interest" description="Disordered" evidence="22">
    <location>
        <begin position="643"/>
        <end position="708"/>
    </location>
</feature>
<organism evidence="24 25">
    <name type="scientific">Geodia barretti</name>
    <name type="common">Barrett's horny sponge</name>
    <dbReference type="NCBI Taxonomy" id="519541"/>
    <lineage>
        <taxon>Eukaryota</taxon>
        <taxon>Metazoa</taxon>
        <taxon>Porifera</taxon>
        <taxon>Demospongiae</taxon>
        <taxon>Heteroscleromorpha</taxon>
        <taxon>Tetractinellida</taxon>
        <taxon>Astrophorina</taxon>
        <taxon>Geodiidae</taxon>
        <taxon>Geodia</taxon>
    </lineage>
</organism>
<dbReference type="FunFam" id="3.30.420.10:FF:000022">
    <property type="entry name" value="Exosome component 10"/>
    <property type="match status" value="1"/>
</dbReference>
<feature type="compositionally biased region" description="Acidic residues" evidence="22">
    <location>
        <begin position="599"/>
        <end position="611"/>
    </location>
</feature>
<keyword evidence="11" id="KW-0227">DNA damage</keyword>
<keyword evidence="13" id="KW-0269">Exonuclease</keyword>
<dbReference type="SUPFAM" id="SSF53098">
    <property type="entry name" value="Ribonuclease H-like"/>
    <property type="match status" value="1"/>
</dbReference>